<dbReference type="InterPro" id="IPR036390">
    <property type="entry name" value="WH_DNA-bd_sf"/>
</dbReference>
<evidence type="ECO:0000313" key="5">
    <source>
        <dbReference type="EMBL" id="VEB52757.1"/>
    </source>
</evidence>
<dbReference type="PANTHER" id="PTHR30363:SF44">
    <property type="entry name" value="AGA OPERON TRANSCRIPTIONAL REPRESSOR-RELATED"/>
    <property type="match status" value="1"/>
</dbReference>
<dbReference type="AlphaFoldDB" id="A0A379WLS0"/>
<dbReference type="PRINTS" id="PR00037">
    <property type="entry name" value="HTHLACR"/>
</dbReference>
<evidence type="ECO:0000256" key="1">
    <source>
        <dbReference type="ARBA" id="ARBA00023015"/>
    </source>
</evidence>
<evidence type="ECO:0000259" key="3">
    <source>
        <dbReference type="PROSITE" id="PS51000"/>
    </source>
</evidence>
<keyword evidence="2" id="KW-0804">Transcription</keyword>
<dbReference type="EMBL" id="LR134190">
    <property type="protein sequence ID" value="VEB52757.1"/>
    <property type="molecule type" value="Genomic_DNA"/>
</dbReference>
<dbReference type="Proteomes" id="UP000254712">
    <property type="component" value="Unassembled WGS sequence"/>
</dbReference>
<dbReference type="InterPro" id="IPR001034">
    <property type="entry name" value="DeoR_HTH"/>
</dbReference>
<proteinExistence type="predicted"/>
<dbReference type="InterPro" id="IPR036388">
    <property type="entry name" value="WH-like_DNA-bd_sf"/>
</dbReference>
<dbReference type="InterPro" id="IPR050313">
    <property type="entry name" value="Carb_Metab_HTH_regulators"/>
</dbReference>
<evidence type="ECO:0000313" key="4">
    <source>
        <dbReference type="EMBL" id="SUH34346.1"/>
    </source>
</evidence>
<evidence type="ECO:0000256" key="2">
    <source>
        <dbReference type="ARBA" id="ARBA00023163"/>
    </source>
</evidence>
<keyword evidence="1" id="KW-0805">Transcription regulation</keyword>
<dbReference type="SMART" id="SM00420">
    <property type="entry name" value="HTH_DEOR"/>
    <property type="match status" value="1"/>
</dbReference>
<reference evidence="4 6" key="1">
    <citation type="submission" date="2018-06" db="EMBL/GenBank/DDBJ databases">
        <authorList>
            <consortium name="Pathogen Informatics"/>
            <person name="Doyle S."/>
        </authorList>
    </citation>
    <scope>NUCLEOTIDE SEQUENCE [LARGE SCALE GENOMIC DNA]</scope>
    <source>
        <strain evidence="4 6">NCTC8261</strain>
    </source>
</reference>
<dbReference type="Gene3D" id="1.10.10.10">
    <property type="entry name" value="Winged helix-like DNA-binding domain superfamily/Winged helix DNA-binding domain"/>
    <property type="match status" value="1"/>
</dbReference>
<evidence type="ECO:0000313" key="6">
    <source>
        <dbReference type="Proteomes" id="UP000254712"/>
    </source>
</evidence>
<protein>
    <submittedName>
        <fullName evidence="4">Regulatory protein</fullName>
    </submittedName>
</protein>
<dbReference type="GO" id="GO:0003700">
    <property type="term" value="F:DNA-binding transcription factor activity"/>
    <property type="evidence" value="ECO:0007669"/>
    <property type="project" value="InterPro"/>
</dbReference>
<dbReference type="SUPFAM" id="SSF46785">
    <property type="entry name" value="Winged helix' DNA-binding domain"/>
    <property type="match status" value="1"/>
</dbReference>
<dbReference type="PANTHER" id="PTHR30363">
    <property type="entry name" value="HTH-TYPE TRANSCRIPTIONAL REGULATOR SRLR-RELATED"/>
    <property type="match status" value="1"/>
</dbReference>
<evidence type="ECO:0000313" key="7">
    <source>
        <dbReference type="Proteomes" id="UP000269208"/>
    </source>
</evidence>
<organism evidence="4 6">
    <name type="scientific">Salmonella enterica I</name>
    <dbReference type="NCBI Taxonomy" id="59201"/>
    <lineage>
        <taxon>Bacteria</taxon>
        <taxon>Pseudomonadati</taxon>
        <taxon>Pseudomonadota</taxon>
        <taxon>Gammaproteobacteria</taxon>
        <taxon>Enterobacterales</taxon>
        <taxon>Enterobacteriaceae</taxon>
        <taxon>Salmonella</taxon>
    </lineage>
</organism>
<gene>
    <name evidence="4" type="primary">glpR_1</name>
    <name evidence="5" type="ORF">NCTC6754_02388</name>
    <name evidence="4" type="ORF">NCTC8261_00525</name>
</gene>
<sequence length="92" mass="10291">MKFERHHRILKELSISGVVKVSNLAKSLKVTKETIRSDLNELAGQGYLTRCHGGAFITLDSLDNVAKNEIAYVLEKYESAQKIKKGLSAMKK</sequence>
<reference evidence="5 7" key="2">
    <citation type="submission" date="2018-12" db="EMBL/GenBank/DDBJ databases">
        <authorList>
            <consortium name="Pathogen Informatics"/>
        </authorList>
    </citation>
    <scope>NUCLEOTIDE SEQUENCE [LARGE SCALE GENOMIC DNA]</scope>
    <source>
        <strain evidence="5 7">NCTC6754</strain>
    </source>
</reference>
<dbReference type="Pfam" id="PF08220">
    <property type="entry name" value="HTH_DeoR"/>
    <property type="match status" value="1"/>
</dbReference>
<dbReference type="EMBL" id="UGXT01000002">
    <property type="protein sequence ID" value="SUH34346.1"/>
    <property type="molecule type" value="Genomic_DNA"/>
</dbReference>
<feature type="domain" description="HTH deoR-type" evidence="3">
    <location>
        <begin position="2"/>
        <end position="57"/>
    </location>
</feature>
<name>A0A379WLS0_SALET</name>
<accession>A0A379WLS0</accession>
<dbReference type="Proteomes" id="UP000269208">
    <property type="component" value="Chromosome"/>
</dbReference>
<dbReference type="PROSITE" id="PS51000">
    <property type="entry name" value="HTH_DEOR_2"/>
    <property type="match status" value="1"/>
</dbReference>